<accession>A0A7M1S296</accession>
<keyword evidence="1" id="KW-0812">Transmembrane</keyword>
<dbReference type="Pfam" id="PF11067">
    <property type="entry name" value="DUF2868"/>
    <property type="match status" value="1"/>
</dbReference>
<keyword evidence="3" id="KW-1185">Reference proteome</keyword>
<gene>
    <name evidence="2" type="ORF">IMZ28_08410</name>
</gene>
<dbReference type="EMBL" id="CP063164">
    <property type="protein sequence ID" value="QOR61456.1"/>
    <property type="molecule type" value="Genomic_DNA"/>
</dbReference>
<feature type="transmembrane region" description="Helical" evidence="1">
    <location>
        <begin position="100"/>
        <end position="123"/>
    </location>
</feature>
<dbReference type="Proteomes" id="UP000595074">
    <property type="component" value="Chromosome"/>
</dbReference>
<evidence type="ECO:0000313" key="2">
    <source>
        <dbReference type="EMBL" id="QOR61456.1"/>
    </source>
</evidence>
<keyword evidence="1" id="KW-1133">Transmembrane helix</keyword>
<dbReference type="AlphaFoldDB" id="A0A7M1S296"/>
<feature type="transmembrane region" description="Helical" evidence="1">
    <location>
        <begin position="64"/>
        <end position="88"/>
    </location>
</feature>
<evidence type="ECO:0000256" key="1">
    <source>
        <dbReference type="SAM" id="Phobius"/>
    </source>
</evidence>
<name>A0A7M1S296_9BACT</name>
<feature type="transmembrane region" description="Helical" evidence="1">
    <location>
        <begin position="174"/>
        <end position="192"/>
    </location>
</feature>
<evidence type="ECO:0000313" key="3">
    <source>
        <dbReference type="Proteomes" id="UP000595074"/>
    </source>
</evidence>
<reference evidence="2 3" key="1">
    <citation type="submission" date="2020-10" db="EMBL/GenBank/DDBJ databases">
        <title>The genome of sulfurovum sp.</title>
        <authorList>
            <person name="Xie S."/>
            <person name="Shao Z."/>
            <person name="Jiang L."/>
        </authorList>
    </citation>
    <scope>NUCLEOTIDE SEQUENCE [LARGE SCALE GENOMIC DNA]</scope>
    <source>
        <strain evidence="2 3">ST-419</strain>
    </source>
</reference>
<dbReference type="InterPro" id="IPR021296">
    <property type="entry name" value="DUF2868"/>
</dbReference>
<keyword evidence="1" id="KW-0472">Membrane</keyword>
<protein>
    <submittedName>
        <fullName evidence="2">DUF2868 domain-containing protein</fullName>
    </submittedName>
</protein>
<feature type="transmembrane region" description="Helical" evidence="1">
    <location>
        <begin position="262"/>
        <end position="284"/>
    </location>
</feature>
<sequence length="460" mass="52916">MKLQSYIDLQALLKDDISTQAERRTFGLTHVTIKNDPVAQLLAWTAEYRNKLSKPFYGDRFESILYHITLILVMIAFVLGLFSGIGLLSYSGKEPVNLVYFLAMVVFLPLLTMTLTLVSMLWIRRAKNILVHISPAFWMEKLLLFFSKKADIDLTRFKINPLLANWIVIKRSQMLALSFSLGLFVALLGIVATKDIAFAWSTTLNISSEHFHQFLNILAFPWRNWLPSAVPSLDLIEQSHYFRLGGELNERMVAQAVLLGTWWKFLAMATLFYAIILRFFLYLLSTWGLKKAFKRALLTLEGARELLKDMNEPLITTYANKEEMRKRGRHGKYDRKVEQLDASYDVVQGWAISQKALVTICDTLSLISPDCYETGGNNTLDEDREIIHRSHGEVVLFVKAWEPPTMDFIDYLELLADRVEKVVVVPIGTAKDVYAVSDKQIDIWVRKLAELDHERVWIKV</sequence>
<proteinExistence type="predicted"/>
<dbReference type="KEGG" id="sinu:IMZ28_08410"/>
<organism evidence="2 3">
    <name type="scientific">Sulfurovum indicum</name>
    <dbReference type="NCBI Taxonomy" id="2779528"/>
    <lineage>
        <taxon>Bacteria</taxon>
        <taxon>Pseudomonadati</taxon>
        <taxon>Campylobacterota</taxon>
        <taxon>Epsilonproteobacteria</taxon>
        <taxon>Campylobacterales</taxon>
        <taxon>Sulfurovaceae</taxon>
        <taxon>Sulfurovum</taxon>
    </lineage>
</organism>
<dbReference type="RefSeq" id="WP_197548130.1">
    <property type="nucleotide sequence ID" value="NZ_CP063164.1"/>
</dbReference>